<comment type="similarity">
    <text evidence="2 7">Belongs to the enoyl-CoA hydratase/isomerase family.</text>
</comment>
<evidence type="ECO:0000256" key="5">
    <source>
        <dbReference type="ARBA" id="ARBA00023709"/>
    </source>
</evidence>
<dbReference type="EMBL" id="CP092423">
    <property type="protein sequence ID" value="ULP43834.1"/>
    <property type="molecule type" value="Genomic_DNA"/>
</dbReference>
<dbReference type="STRING" id="141349.BN1232_01752"/>
<keyword evidence="3" id="KW-0276">Fatty acid metabolism</keyword>
<dbReference type="PANTHER" id="PTHR43802">
    <property type="entry name" value="ENOYL-COA HYDRATASE"/>
    <property type="match status" value="1"/>
</dbReference>
<dbReference type="SUPFAM" id="SSF52096">
    <property type="entry name" value="ClpP/crotonase"/>
    <property type="match status" value="1"/>
</dbReference>
<dbReference type="InterPro" id="IPR029045">
    <property type="entry name" value="ClpP/crotonase-like_dom_sf"/>
</dbReference>
<dbReference type="GO" id="GO:0004300">
    <property type="term" value="F:enoyl-CoA hydratase activity"/>
    <property type="evidence" value="ECO:0007669"/>
    <property type="project" value="UniProtKB-EC"/>
</dbReference>
<dbReference type="Pfam" id="PF00378">
    <property type="entry name" value="ECH_1"/>
    <property type="match status" value="1"/>
</dbReference>
<evidence type="ECO:0000313" key="11">
    <source>
        <dbReference type="Proteomes" id="UP001055171"/>
    </source>
</evidence>
<dbReference type="InterPro" id="IPR018376">
    <property type="entry name" value="Enoyl-CoA_hyd/isom_CS"/>
</dbReference>
<evidence type="ECO:0000313" key="8">
    <source>
        <dbReference type="EMBL" id="CQD09608.1"/>
    </source>
</evidence>
<reference evidence="9" key="2">
    <citation type="submission" date="2022-08" db="EMBL/GenBank/DDBJ databases">
        <title>Complete genome sequence of 14 non-tuberculosis mycobacteria type-strains.</title>
        <authorList>
            <person name="Igarashi Y."/>
            <person name="Osugi A."/>
            <person name="Mitarai S."/>
        </authorList>
    </citation>
    <scope>NUCLEOTIDE SEQUENCE</scope>
    <source>
        <strain evidence="9">ATCC 51985</strain>
    </source>
</reference>
<sequence>MTTIERATELVLTERRDGVLTITVNRPAQRNAISREVAVQLASALDLLDSDPSLSVGVLTGAGATFSAGMDLKAFANGQTPILPGRGFGGITRAEVRKPLIAAVEGWALGGGFEMALACDLIVAARDAKFGLPEVKRGLIAGEGGVIRLPRRIPYHVAVKVLLTGEPIWAVEAKAYGLVSELTESGAALAGAQSLAARVAVNAPLALARVKKVLRETQGLDDAAAFKRQDIDAHGLLATEDAHEGALAFAEKRAPVWRGR</sequence>
<evidence type="ECO:0000313" key="9">
    <source>
        <dbReference type="EMBL" id="ULP43834.1"/>
    </source>
</evidence>
<dbReference type="OrthoDB" id="4284283at2"/>
<evidence type="ECO:0000256" key="3">
    <source>
        <dbReference type="ARBA" id="ARBA00022832"/>
    </source>
</evidence>
<comment type="catalytic activity">
    <reaction evidence="5">
        <text>a (3S)-3-hydroxyacyl-CoA = a (2E)-enoyl-CoA + H2O</text>
        <dbReference type="Rhea" id="RHEA:16105"/>
        <dbReference type="ChEBI" id="CHEBI:15377"/>
        <dbReference type="ChEBI" id="CHEBI:57318"/>
        <dbReference type="ChEBI" id="CHEBI:58856"/>
        <dbReference type="EC" id="4.2.1.17"/>
    </reaction>
</comment>
<dbReference type="Gene3D" id="1.10.12.10">
    <property type="entry name" value="Lyase 2-enoyl-coa Hydratase, Chain A, domain 2"/>
    <property type="match status" value="1"/>
</dbReference>
<evidence type="ECO:0000256" key="1">
    <source>
        <dbReference type="ARBA" id="ARBA00002994"/>
    </source>
</evidence>
<proteinExistence type="inferred from homology"/>
<dbReference type="NCBIfam" id="NF006100">
    <property type="entry name" value="PRK08252.1"/>
    <property type="match status" value="1"/>
</dbReference>
<evidence type="ECO:0000256" key="6">
    <source>
        <dbReference type="ARBA" id="ARBA00023717"/>
    </source>
</evidence>
<gene>
    <name evidence="8" type="ORF">BN1232_01752</name>
    <name evidence="9" type="ORF">MJO58_07730</name>
</gene>
<dbReference type="PROSITE" id="PS00166">
    <property type="entry name" value="ENOYL_COA_HYDRATASE"/>
    <property type="match status" value="1"/>
</dbReference>
<keyword evidence="4" id="KW-0443">Lipid metabolism</keyword>
<comment type="function">
    <text evidence="1">Could possibly oxidize fatty acids using specific components.</text>
</comment>
<reference evidence="8 10" key="1">
    <citation type="submission" date="2015-03" db="EMBL/GenBank/DDBJ databases">
        <authorList>
            <person name="Urmite Genomes"/>
        </authorList>
    </citation>
    <scope>NUCLEOTIDE SEQUENCE [LARGE SCALE GENOMIC DNA]</scope>
    <source>
        <strain evidence="8 10">CSUR P1491</strain>
    </source>
</reference>
<evidence type="ECO:0000313" key="10">
    <source>
        <dbReference type="Proteomes" id="UP000199251"/>
    </source>
</evidence>
<dbReference type="InterPro" id="IPR014748">
    <property type="entry name" value="Enoyl-CoA_hydra_C"/>
</dbReference>
<dbReference type="EMBL" id="CTEE01000001">
    <property type="protein sequence ID" value="CQD09608.1"/>
    <property type="molecule type" value="Genomic_DNA"/>
</dbReference>
<accession>A0A0E4GWH3</accession>
<dbReference type="Gene3D" id="3.90.226.10">
    <property type="entry name" value="2-enoyl-CoA Hydratase, Chain A, domain 1"/>
    <property type="match status" value="1"/>
</dbReference>
<evidence type="ECO:0000256" key="2">
    <source>
        <dbReference type="ARBA" id="ARBA00005254"/>
    </source>
</evidence>
<dbReference type="Proteomes" id="UP000199251">
    <property type="component" value="Unassembled WGS sequence"/>
</dbReference>
<comment type="catalytic activity">
    <reaction evidence="6">
        <text>a 4-saturated-(3S)-3-hydroxyacyl-CoA = a (3E)-enoyl-CoA + H2O</text>
        <dbReference type="Rhea" id="RHEA:20724"/>
        <dbReference type="ChEBI" id="CHEBI:15377"/>
        <dbReference type="ChEBI" id="CHEBI:58521"/>
        <dbReference type="ChEBI" id="CHEBI:137480"/>
        <dbReference type="EC" id="4.2.1.17"/>
    </reaction>
</comment>
<dbReference type="GO" id="GO:0006631">
    <property type="term" value="P:fatty acid metabolic process"/>
    <property type="evidence" value="ECO:0007669"/>
    <property type="project" value="UniProtKB-KW"/>
</dbReference>
<dbReference type="CDD" id="cd06558">
    <property type="entry name" value="crotonase-like"/>
    <property type="match status" value="1"/>
</dbReference>
<dbReference type="RefSeq" id="WP_090600998.1">
    <property type="nucleotide sequence ID" value="NZ_CP092423.2"/>
</dbReference>
<dbReference type="InterPro" id="IPR001753">
    <property type="entry name" value="Enoyl-CoA_hydra/iso"/>
</dbReference>
<name>A0A0E4GWH3_MYCLN</name>
<dbReference type="AlphaFoldDB" id="A0A0E4GWH3"/>
<evidence type="ECO:0000256" key="7">
    <source>
        <dbReference type="RuleBase" id="RU003707"/>
    </source>
</evidence>
<dbReference type="Proteomes" id="UP001055171">
    <property type="component" value="Chromosome"/>
</dbReference>
<keyword evidence="11" id="KW-1185">Reference proteome</keyword>
<organism evidence="8 10">
    <name type="scientific">Mycobacterium lentiflavum</name>
    <dbReference type="NCBI Taxonomy" id="141349"/>
    <lineage>
        <taxon>Bacteria</taxon>
        <taxon>Bacillati</taxon>
        <taxon>Actinomycetota</taxon>
        <taxon>Actinomycetes</taxon>
        <taxon>Mycobacteriales</taxon>
        <taxon>Mycobacteriaceae</taxon>
        <taxon>Mycobacterium</taxon>
        <taxon>Mycobacterium simiae complex</taxon>
    </lineage>
</organism>
<evidence type="ECO:0000256" key="4">
    <source>
        <dbReference type="ARBA" id="ARBA00023098"/>
    </source>
</evidence>
<dbReference type="PANTHER" id="PTHR43802:SF1">
    <property type="entry name" value="IP11341P-RELATED"/>
    <property type="match status" value="1"/>
</dbReference>
<protein>
    <submittedName>
        <fullName evidence="8 9">Enoyl-CoA hydratase</fullName>
    </submittedName>
</protein>